<feature type="transmembrane region" description="Helical" evidence="1">
    <location>
        <begin position="420"/>
        <end position="441"/>
    </location>
</feature>
<keyword evidence="1" id="KW-0472">Membrane</keyword>
<dbReference type="Proteomes" id="UP000663877">
    <property type="component" value="Unassembled WGS sequence"/>
</dbReference>
<keyword evidence="1" id="KW-0812">Transmembrane</keyword>
<keyword evidence="1" id="KW-1133">Transmembrane helix</keyword>
<feature type="transmembrane region" description="Helical" evidence="1">
    <location>
        <begin position="306"/>
        <end position="334"/>
    </location>
</feature>
<dbReference type="AlphaFoldDB" id="A0A814V5V7"/>
<keyword evidence="2" id="KW-0732">Signal</keyword>
<evidence type="ECO:0000256" key="1">
    <source>
        <dbReference type="SAM" id="Phobius"/>
    </source>
</evidence>
<dbReference type="Pfam" id="PF20146">
    <property type="entry name" value="NRF"/>
    <property type="match status" value="1"/>
</dbReference>
<dbReference type="PANTHER" id="PTHR11161:SF0">
    <property type="entry name" value="O-ACYLTRANSFERASE LIKE PROTEIN"/>
    <property type="match status" value="1"/>
</dbReference>
<feature type="transmembrane region" description="Helical" evidence="1">
    <location>
        <begin position="274"/>
        <end position="294"/>
    </location>
</feature>
<feature type="chain" id="PRO_5035603274" description="Nose resistant-to-fluoxetine protein N-terminal domain-containing protein" evidence="2">
    <location>
        <begin position="19"/>
        <end position="675"/>
    </location>
</feature>
<dbReference type="EMBL" id="CAJNOM010000176">
    <property type="protein sequence ID" value="CAF1183778.1"/>
    <property type="molecule type" value="Genomic_DNA"/>
</dbReference>
<dbReference type="SMART" id="SM00703">
    <property type="entry name" value="NRF"/>
    <property type="match status" value="1"/>
</dbReference>
<comment type="caution">
    <text evidence="5">The sequence shown here is derived from an EMBL/GenBank/DDBJ whole genome shotgun (WGS) entry which is preliminary data.</text>
</comment>
<organism evidence="5 6">
    <name type="scientific">Adineta steineri</name>
    <dbReference type="NCBI Taxonomy" id="433720"/>
    <lineage>
        <taxon>Eukaryota</taxon>
        <taxon>Metazoa</taxon>
        <taxon>Spiralia</taxon>
        <taxon>Gnathifera</taxon>
        <taxon>Rotifera</taxon>
        <taxon>Eurotatoria</taxon>
        <taxon>Bdelloidea</taxon>
        <taxon>Adinetida</taxon>
        <taxon>Adinetidae</taxon>
        <taxon>Adineta</taxon>
    </lineage>
</organism>
<feature type="transmembrane region" description="Helical" evidence="1">
    <location>
        <begin position="530"/>
        <end position="550"/>
    </location>
</feature>
<feature type="transmembrane region" description="Helical" evidence="1">
    <location>
        <begin position="570"/>
        <end position="588"/>
    </location>
</feature>
<feature type="transmembrane region" description="Helical" evidence="1">
    <location>
        <begin position="203"/>
        <end position="230"/>
    </location>
</feature>
<keyword evidence="6" id="KW-1185">Reference proteome</keyword>
<feature type="signal peptide" evidence="2">
    <location>
        <begin position="1"/>
        <end position="18"/>
    </location>
</feature>
<dbReference type="InterPro" id="IPR002656">
    <property type="entry name" value="Acyl_transf_3_dom"/>
</dbReference>
<evidence type="ECO:0000313" key="6">
    <source>
        <dbReference type="Proteomes" id="UP000663832"/>
    </source>
</evidence>
<dbReference type="OrthoDB" id="118951at2759"/>
<sequence length="675" mass="78301">MFTGIILLLIFSFQHIDCQLRDQTIPSNFEKTIRQQYELLNLNSLPYINSRLEELLANILLFNNKNTTCEQDIELVIQGVLNQQLWALKILDSWGKPLPSGLLKGNVFWAGNYDECIQPLYQYDSQSYVKQPFETQYCKLLTNPSNAGAFVSSSIVIGLCFPSSCHSQSIVSLVQSMLNNSINLTNDYLHCSNDHLNERNNRLIGTIIICVILSILIILVLIATIIDLIIMNNEPLSKKIWIAEFSALRTLQYIFNMEQKKSENSFHFINGIRVLALFYIIFCHSFLFGMNYTVNNLDVISWSHYFIFQLITSAVLNVDTFFVLSGFLTAILFVRQVKKEKLSRRFMFLYYIHRYIRLTPTFIIIMFMSIYLTPYLGYGPAYPSQQGFESEECRNYYWWTAFFYIGNLIKPQNMCLNVSWYLFNDMQFHWVAPLVLIPFVLGRKQLAYIVGIIYIFISMASIFGLLLYYPHLNPNNVRNAIQQSTQPTEPTYFNVIYVAPWCRISAYAIGLLTGFLVINKGRTYSINSKIKLIGNLLTISSFLVCMFSMYGDYNSVNGLNRASIIAYDMLSRPAWSLAVGWIIFLCSVTENGIVNKILSWPIWIPLTRLNYATYLIHLTIIYIIIYNQTMPFYYQPLTVINNYVSQLFLSYAAAIPILIFLERPFFIIEKKLFKR</sequence>
<name>A0A814V5V7_9BILA</name>
<dbReference type="InterPro" id="IPR052728">
    <property type="entry name" value="O2_lipid_transport_reg"/>
</dbReference>
<feature type="transmembrane region" description="Helical" evidence="1">
    <location>
        <begin position="448"/>
        <end position="469"/>
    </location>
</feature>
<proteinExistence type="predicted"/>
<dbReference type="GO" id="GO:0016747">
    <property type="term" value="F:acyltransferase activity, transferring groups other than amino-acyl groups"/>
    <property type="evidence" value="ECO:0007669"/>
    <property type="project" value="InterPro"/>
</dbReference>
<dbReference type="PANTHER" id="PTHR11161">
    <property type="entry name" value="O-ACYLTRANSFERASE"/>
    <property type="match status" value="1"/>
</dbReference>
<dbReference type="EMBL" id="CAJNOI010000120">
    <property type="protein sequence ID" value="CAF1092424.1"/>
    <property type="molecule type" value="Genomic_DNA"/>
</dbReference>
<reference evidence="5" key="1">
    <citation type="submission" date="2021-02" db="EMBL/GenBank/DDBJ databases">
        <authorList>
            <person name="Nowell W R."/>
        </authorList>
    </citation>
    <scope>NUCLEOTIDE SEQUENCE</scope>
</reference>
<protein>
    <recommendedName>
        <fullName evidence="3">Nose resistant-to-fluoxetine protein N-terminal domain-containing protein</fullName>
    </recommendedName>
</protein>
<evidence type="ECO:0000259" key="3">
    <source>
        <dbReference type="SMART" id="SM00703"/>
    </source>
</evidence>
<evidence type="ECO:0000313" key="5">
    <source>
        <dbReference type="EMBL" id="CAF1183778.1"/>
    </source>
</evidence>
<evidence type="ECO:0000313" key="4">
    <source>
        <dbReference type="EMBL" id="CAF1092424.1"/>
    </source>
</evidence>
<feature type="domain" description="Nose resistant-to-fluoxetine protein N-terminal" evidence="3">
    <location>
        <begin position="66"/>
        <end position="193"/>
    </location>
</feature>
<evidence type="ECO:0000256" key="2">
    <source>
        <dbReference type="SAM" id="SignalP"/>
    </source>
</evidence>
<feature type="transmembrane region" description="Helical" evidence="1">
    <location>
        <begin position="609"/>
        <end position="628"/>
    </location>
</feature>
<gene>
    <name evidence="4" type="ORF">BJG266_LOCUS20888</name>
    <name evidence="5" type="ORF">QVE165_LOCUS24838</name>
</gene>
<dbReference type="Proteomes" id="UP000663832">
    <property type="component" value="Unassembled WGS sequence"/>
</dbReference>
<dbReference type="Pfam" id="PF01757">
    <property type="entry name" value="Acyl_transf_3"/>
    <property type="match status" value="1"/>
</dbReference>
<feature type="transmembrane region" description="Helical" evidence="1">
    <location>
        <begin position="355"/>
        <end position="376"/>
    </location>
</feature>
<feature type="transmembrane region" description="Helical" evidence="1">
    <location>
        <begin position="495"/>
        <end position="518"/>
    </location>
</feature>
<accession>A0A814V5V7</accession>
<dbReference type="InterPro" id="IPR006621">
    <property type="entry name" value="Nose-resist-to-fluoxetine_N"/>
</dbReference>
<feature type="transmembrane region" description="Helical" evidence="1">
    <location>
        <begin position="648"/>
        <end position="668"/>
    </location>
</feature>